<proteinExistence type="inferred from homology"/>
<dbReference type="PANTHER" id="PTHR13018">
    <property type="entry name" value="PROBABLE MEMBRANE PROTEIN DUF221-RELATED"/>
    <property type="match status" value="1"/>
</dbReference>
<comment type="similarity">
    <text evidence="2">Belongs to the CSC1 (TC 1.A.17) family.</text>
</comment>
<dbReference type="Pfam" id="PF13967">
    <property type="entry name" value="RSN1_TM"/>
    <property type="match status" value="1"/>
</dbReference>
<feature type="transmembrane region" description="Helical" evidence="8">
    <location>
        <begin position="479"/>
        <end position="506"/>
    </location>
</feature>
<evidence type="ECO:0000259" key="9">
    <source>
        <dbReference type="Pfam" id="PF02714"/>
    </source>
</evidence>
<evidence type="ECO:0000256" key="4">
    <source>
        <dbReference type="ARBA" id="ARBA00022692"/>
    </source>
</evidence>
<keyword evidence="3" id="KW-0813">Transport</keyword>
<dbReference type="GO" id="GO:0005227">
    <property type="term" value="F:calcium-activated cation channel activity"/>
    <property type="evidence" value="ECO:0007669"/>
    <property type="project" value="InterPro"/>
</dbReference>
<dbReference type="Pfam" id="PF14703">
    <property type="entry name" value="PHM7_cyt"/>
    <property type="match status" value="1"/>
</dbReference>
<organism evidence="13 14">
    <name type="scientific">Extremus antarcticus</name>
    <dbReference type="NCBI Taxonomy" id="702011"/>
    <lineage>
        <taxon>Eukaryota</taxon>
        <taxon>Fungi</taxon>
        <taxon>Dikarya</taxon>
        <taxon>Ascomycota</taxon>
        <taxon>Pezizomycotina</taxon>
        <taxon>Dothideomycetes</taxon>
        <taxon>Dothideomycetidae</taxon>
        <taxon>Mycosphaerellales</taxon>
        <taxon>Extremaceae</taxon>
        <taxon>Extremus</taxon>
    </lineage>
</organism>
<feature type="compositionally biased region" description="Polar residues" evidence="7">
    <location>
        <begin position="266"/>
        <end position="279"/>
    </location>
</feature>
<feature type="transmembrane region" description="Helical" evidence="8">
    <location>
        <begin position="103"/>
        <end position="122"/>
    </location>
</feature>
<feature type="transmembrane region" description="Helical" evidence="8">
    <location>
        <begin position="664"/>
        <end position="684"/>
    </location>
</feature>
<comment type="caution">
    <text evidence="13">The sequence shown here is derived from an EMBL/GenBank/DDBJ whole genome shotgun (WGS) entry which is preliminary data.</text>
</comment>
<accession>A0AAJ0GB59</accession>
<dbReference type="EMBL" id="JAWDJX010000052">
    <property type="protein sequence ID" value="KAK3048184.1"/>
    <property type="molecule type" value="Genomic_DNA"/>
</dbReference>
<evidence type="ECO:0000256" key="1">
    <source>
        <dbReference type="ARBA" id="ARBA00004141"/>
    </source>
</evidence>
<dbReference type="PANTHER" id="PTHR13018:SF26">
    <property type="entry name" value="DOMAIN PROTEIN, PUTATIVE (AFU_ORTHOLOGUE AFUA_5G10920)-RELATED"/>
    <property type="match status" value="1"/>
</dbReference>
<evidence type="ECO:0000313" key="13">
    <source>
        <dbReference type="EMBL" id="KAK3048184.1"/>
    </source>
</evidence>
<gene>
    <name evidence="13" type="ORF">LTR09_010523</name>
</gene>
<keyword evidence="4 8" id="KW-0812">Transmembrane</keyword>
<evidence type="ECO:0000313" key="14">
    <source>
        <dbReference type="Proteomes" id="UP001271007"/>
    </source>
</evidence>
<reference evidence="13" key="1">
    <citation type="submission" date="2023-04" db="EMBL/GenBank/DDBJ databases">
        <title>Black Yeasts Isolated from many extreme environments.</title>
        <authorList>
            <person name="Coleine C."/>
            <person name="Stajich J.E."/>
            <person name="Selbmann L."/>
        </authorList>
    </citation>
    <scope>NUCLEOTIDE SEQUENCE</scope>
    <source>
        <strain evidence="13">CCFEE 5312</strain>
    </source>
</reference>
<feature type="domain" description="CSC1/OSCA1-like N-terminal transmembrane" evidence="11">
    <location>
        <begin position="22"/>
        <end position="171"/>
    </location>
</feature>
<keyword evidence="14" id="KW-1185">Reference proteome</keyword>
<dbReference type="InterPro" id="IPR022257">
    <property type="entry name" value="PHM7_ext"/>
</dbReference>
<evidence type="ECO:0000256" key="8">
    <source>
        <dbReference type="SAM" id="Phobius"/>
    </source>
</evidence>
<feature type="domain" description="CSC1/OSCA1-like 7TM region" evidence="9">
    <location>
        <begin position="388"/>
        <end position="658"/>
    </location>
</feature>
<comment type="subcellular location">
    <subcellularLocation>
        <location evidence="1">Membrane</location>
        <topology evidence="1">Multi-pass membrane protein</topology>
    </subcellularLocation>
</comment>
<feature type="transmembrane region" description="Helical" evidence="8">
    <location>
        <begin position="20"/>
        <end position="44"/>
    </location>
</feature>
<evidence type="ECO:0000256" key="7">
    <source>
        <dbReference type="SAM" id="MobiDB-lite"/>
    </source>
</evidence>
<evidence type="ECO:0000256" key="2">
    <source>
        <dbReference type="ARBA" id="ARBA00007779"/>
    </source>
</evidence>
<feature type="transmembrane region" description="Helical" evidence="8">
    <location>
        <begin position="588"/>
        <end position="616"/>
    </location>
</feature>
<dbReference type="InterPro" id="IPR003864">
    <property type="entry name" value="CSC1/OSCA1-like_7TM"/>
</dbReference>
<feature type="transmembrane region" description="Helical" evidence="8">
    <location>
        <begin position="149"/>
        <end position="169"/>
    </location>
</feature>
<feature type="transmembrane region" description="Helical" evidence="8">
    <location>
        <begin position="431"/>
        <end position="453"/>
    </location>
</feature>
<evidence type="ECO:0000259" key="10">
    <source>
        <dbReference type="Pfam" id="PF12621"/>
    </source>
</evidence>
<dbReference type="Pfam" id="PF12621">
    <property type="entry name" value="PHM7_ext"/>
    <property type="match status" value="1"/>
</dbReference>
<keyword evidence="6 8" id="KW-0472">Membrane</keyword>
<feature type="region of interest" description="Disordered" evidence="7">
    <location>
        <begin position="262"/>
        <end position="298"/>
    </location>
</feature>
<keyword evidence="5 8" id="KW-1133">Transmembrane helix</keyword>
<evidence type="ECO:0000256" key="3">
    <source>
        <dbReference type="ARBA" id="ARBA00022448"/>
    </source>
</evidence>
<dbReference type="InterPro" id="IPR045122">
    <property type="entry name" value="Csc1-like"/>
</dbReference>
<evidence type="ECO:0000256" key="6">
    <source>
        <dbReference type="ARBA" id="ARBA00023136"/>
    </source>
</evidence>
<sequence>MATTIASGHGGHRSSSSTSGAAILAAFIPTFITAVIYIAIFAAIRNKYRKIYAPRTFLGVVPEKDQTPESSTKGESWFQTYRKLPDHFVLQHNSLDAYLYLRFLKFIIGVCLLGCILTWPILLPANITGGGTATQLDRLSFSNVESKNILWAHVLVAWVFFSAVILLIARERLRLIGARQAFLLDTTRSARLSSRTVLFLNAPPEACQPEYMGKYFGNDAERTWPVKDMGDLEELIARRSGTAFALESAEVDLIKHAVKRNKKQSRPVNGASSLENGQTLVPEAERPKQRNPPVVGSKFDPIDKARKMIGELTARIDTVRAAPGRNIPEQAAVFVAFSDQAAAHRAFQEIKFGPTMPMQDRFLAVEPKGVLWNNLAMPLSRRLSKASVALAFVIAFTIFFSIPIGIIGTISNAKYLADNVKWLRWLNDLPPVLLGLLTGLVPPYLTSTFVSYVPKLFRHVAKLSGEPTTGQAELKTQTWYFVFQVFQVFLVTTFSSGAAAVASQIIQNPGDAPNLLASSLPKASNFYLTYFILQGTSSAASTVLNYSDLFEFLFYERFMDKTPRQHYSTYAKMKGTPWASWYPKFTNFLVISIVYACVAPLVLGFATAGLTIYYFAYRHQLLFVCQTKVDTQGEAYKRALQQMPTGLYIAELCLIGLFSAKGAVVQTTLMVVLLIVTAGLNLVLDRMLRPLELYLGVDVWQAQEVPLLAQEDNIPIDDAEALHASAHARRLGLRKLPDPAPRILSDFFDAIITSARGQLASWLDETTFDGDDSAPLKEDDIEKAYTAPAFTSKTPKLWIPRDKLGVSKEEIAQNDEAGLVTTDEAAEIDDEGKLHWDHRFENVPIFSKAKII</sequence>
<dbReference type="AlphaFoldDB" id="A0AAJ0GB59"/>
<name>A0AAJ0GB59_9PEZI</name>
<feature type="domain" description="10TM putative phosphate transporter extracellular tail" evidence="10">
    <location>
        <begin position="754"/>
        <end position="838"/>
    </location>
</feature>
<feature type="domain" description="CSC1/OSCA1-like cytosolic" evidence="12">
    <location>
        <begin position="194"/>
        <end position="374"/>
    </location>
</feature>
<evidence type="ECO:0008006" key="15">
    <source>
        <dbReference type="Google" id="ProtNLM"/>
    </source>
</evidence>
<evidence type="ECO:0000256" key="5">
    <source>
        <dbReference type="ARBA" id="ARBA00022989"/>
    </source>
</evidence>
<dbReference type="Proteomes" id="UP001271007">
    <property type="component" value="Unassembled WGS sequence"/>
</dbReference>
<evidence type="ECO:0000259" key="11">
    <source>
        <dbReference type="Pfam" id="PF13967"/>
    </source>
</evidence>
<evidence type="ECO:0000259" key="12">
    <source>
        <dbReference type="Pfam" id="PF14703"/>
    </source>
</evidence>
<feature type="transmembrane region" description="Helical" evidence="8">
    <location>
        <begin position="526"/>
        <end position="547"/>
    </location>
</feature>
<dbReference type="GO" id="GO:0005886">
    <property type="term" value="C:plasma membrane"/>
    <property type="evidence" value="ECO:0007669"/>
    <property type="project" value="TreeGrafter"/>
</dbReference>
<dbReference type="InterPro" id="IPR027815">
    <property type="entry name" value="CSC1/OSCA1-like_cyt"/>
</dbReference>
<dbReference type="InterPro" id="IPR032880">
    <property type="entry name" value="CSC1/OSCA1-like_N"/>
</dbReference>
<protein>
    <recommendedName>
        <fullName evidence="15">DUF221-domain-containing protein</fullName>
    </recommendedName>
</protein>
<dbReference type="Pfam" id="PF02714">
    <property type="entry name" value="RSN1_7TM"/>
    <property type="match status" value="1"/>
</dbReference>
<feature type="transmembrane region" description="Helical" evidence="8">
    <location>
        <begin position="388"/>
        <end position="411"/>
    </location>
</feature>